<dbReference type="Pfam" id="PF04234">
    <property type="entry name" value="CopC"/>
    <property type="match status" value="1"/>
</dbReference>
<dbReference type="InterPro" id="IPR014755">
    <property type="entry name" value="Cu-Rt/internalin_Ig-like"/>
</dbReference>
<dbReference type="OrthoDB" id="3543759at2"/>
<dbReference type="HOGENOM" id="CLU_1222619_0_0_11"/>
<evidence type="ECO:0000256" key="1">
    <source>
        <dbReference type="ARBA" id="ARBA00022729"/>
    </source>
</evidence>
<dbReference type="GO" id="GO:0042597">
    <property type="term" value="C:periplasmic space"/>
    <property type="evidence" value="ECO:0007669"/>
    <property type="project" value="InterPro"/>
</dbReference>
<dbReference type="PATRIC" id="fig|1246995.3.peg.3275"/>
<dbReference type="InterPro" id="IPR014756">
    <property type="entry name" value="Ig_E-set"/>
</dbReference>
<dbReference type="InterPro" id="IPR007348">
    <property type="entry name" value="CopC_dom"/>
</dbReference>
<dbReference type="Gene3D" id="2.60.40.1220">
    <property type="match status" value="1"/>
</dbReference>
<proteinExistence type="predicted"/>
<feature type="transmembrane region" description="Helical" evidence="3">
    <location>
        <begin position="195"/>
        <end position="215"/>
    </location>
</feature>
<dbReference type="eggNOG" id="COG2372">
    <property type="taxonomic scope" value="Bacteria"/>
</dbReference>
<keyword evidence="3" id="KW-1133">Transmembrane helix</keyword>
<accession>U5W0J6</accession>
<evidence type="ECO:0000313" key="7">
    <source>
        <dbReference type="Proteomes" id="UP000017746"/>
    </source>
</evidence>
<sequence>MGRVFVAVLAGLLAGAVLAPGPALAHGGLAVTAPAGGSTLADPVETVSLTFTEKPSPFAYFTVTSPTGERVDAGWSNAEPVKLAKPVQEYQLTDGEWKPLLYSTGFPVKVGVSHWPALGEYVVRYHTVASDGDVVKGDVKFSYSGRSTPAPAGWQAPADQPKPELLAAAAHESAPAQAQAQAAPQTRQASDDTSIWVWLVPLLLVAAAGLIFLIVRPPSRRTKPRA</sequence>
<evidence type="ECO:0000256" key="4">
    <source>
        <dbReference type="SAM" id="SignalP"/>
    </source>
</evidence>
<protein>
    <recommendedName>
        <fullName evidence="5">CopC domain-containing protein</fullName>
    </recommendedName>
</protein>
<keyword evidence="1 4" id="KW-0732">Signal</keyword>
<dbReference type="KEGG" id="afs:AFR_16140"/>
<feature type="chain" id="PRO_5004665551" description="CopC domain-containing protein" evidence="4">
    <location>
        <begin position="26"/>
        <end position="226"/>
    </location>
</feature>
<dbReference type="STRING" id="1246995.AFR_16140"/>
<dbReference type="AlphaFoldDB" id="U5W0J6"/>
<evidence type="ECO:0000313" key="6">
    <source>
        <dbReference type="EMBL" id="AGZ41510.1"/>
    </source>
</evidence>
<dbReference type="GO" id="GO:0046688">
    <property type="term" value="P:response to copper ion"/>
    <property type="evidence" value="ECO:0007669"/>
    <property type="project" value="InterPro"/>
</dbReference>
<keyword evidence="2" id="KW-0186">Copper</keyword>
<feature type="signal peptide" evidence="4">
    <location>
        <begin position="1"/>
        <end position="25"/>
    </location>
</feature>
<dbReference type="RefSeq" id="WP_023361585.1">
    <property type="nucleotide sequence ID" value="NC_022657.1"/>
</dbReference>
<reference evidence="6 7" key="1">
    <citation type="journal article" date="2014" name="J. Biotechnol.">
        <title>Complete genome sequence of the actinobacterium Actinoplanes friuliensis HAG 010964, producer of the lipopeptide antibiotic friulimycin.</title>
        <authorList>
            <person name="Ruckert C."/>
            <person name="Szczepanowski R."/>
            <person name="Albersmeier A."/>
            <person name="Goesmann A."/>
            <person name="Fischer N."/>
            <person name="Steinkamper A."/>
            <person name="Puhler A."/>
            <person name="Biener R."/>
            <person name="Schwartz D."/>
            <person name="Kalinowski J."/>
        </authorList>
    </citation>
    <scope>NUCLEOTIDE SEQUENCE [LARGE SCALE GENOMIC DNA]</scope>
    <source>
        <strain evidence="6 7">DSM 7358</strain>
    </source>
</reference>
<keyword evidence="3" id="KW-0812">Transmembrane</keyword>
<dbReference type="EMBL" id="CP006272">
    <property type="protein sequence ID" value="AGZ41510.1"/>
    <property type="molecule type" value="Genomic_DNA"/>
</dbReference>
<feature type="domain" description="CopC" evidence="5">
    <location>
        <begin position="26"/>
        <end position="97"/>
    </location>
</feature>
<name>U5W0J6_9ACTN</name>
<evidence type="ECO:0000256" key="2">
    <source>
        <dbReference type="ARBA" id="ARBA00023008"/>
    </source>
</evidence>
<gene>
    <name evidence="6" type="ORF">AFR_16140</name>
</gene>
<evidence type="ECO:0000256" key="3">
    <source>
        <dbReference type="SAM" id="Phobius"/>
    </source>
</evidence>
<keyword evidence="7" id="KW-1185">Reference proteome</keyword>
<dbReference type="GO" id="GO:0005507">
    <property type="term" value="F:copper ion binding"/>
    <property type="evidence" value="ECO:0007669"/>
    <property type="project" value="InterPro"/>
</dbReference>
<dbReference type="Proteomes" id="UP000017746">
    <property type="component" value="Chromosome"/>
</dbReference>
<dbReference type="SUPFAM" id="SSF81296">
    <property type="entry name" value="E set domains"/>
    <property type="match status" value="1"/>
</dbReference>
<evidence type="ECO:0000259" key="5">
    <source>
        <dbReference type="Pfam" id="PF04234"/>
    </source>
</evidence>
<keyword evidence="3" id="KW-0472">Membrane</keyword>
<organism evidence="6 7">
    <name type="scientific">Actinoplanes friuliensis DSM 7358</name>
    <dbReference type="NCBI Taxonomy" id="1246995"/>
    <lineage>
        <taxon>Bacteria</taxon>
        <taxon>Bacillati</taxon>
        <taxon>Actinomycetota</taxon>
        <taxon>Actinomycetes</taxon>
        <taxon>Micromonosporales</taxon>
        <taxon>Micromonosporaceae</taxon>
        <taxon>Actinoplanes</taxon>
    </lineage>
</organism>